<keyword evidence="5 11" id="KW-0645">Protease</keyword>
<evidence type="ECO:0000256" key="10">
    <source>
        <dbReference type="ARBA" id="ARBA00030345"/>
    </source>
</evidence>
<dbReference type="NCBIfam" id="NF033739">
    <property type="entry name" value="intramemb_PrsW"/>
    <property type="match status" value="1"/>
</dbReference>
<dbReference type="PANTHER" id="PTHR36844:SF1">
    <property type="entry name" value="PROTEASE PRSW"/>
    <property type="match status" value="1"/>
</dbReference>
<feature type="transmembrane region" description="Helical" evidence="12">
    <location>
        <begin position="6"/>
        <end position="25"/>
    </location>
</feature>
<feature type="transmembrane region" description="Helical" evidence="12">
    <location>
        <begin position="37"/>
        <end position="58"/>
    </location>
</feature>
<keyword evidence="4 11" id="KW-1003">Cell membrane</keyword>
<evidence type="ECO:0000256" key="8">
    <source>
        <dbReference type="ARBA" id="ARBA00022989"/>
    </source>
</evidence>
<evidence type="ECO:0000256" key="4">
    <source>
        <dbReference type="ARBA" id="ARBA00022475"/>
    </source>
</evidence>
<evidence type="ECO:0000256" key="7">
    <source>
        <dbReference type="ARBA" id="ARBA00022801"/>
    </source>
</evidence>
<reference evidence="13 14" key="1">
    <citation type="submission" date="2016-10" db="EMBL/GenBank/DDBJ databases">
        <authorList>
            <person name="de Groot N.N."/>
        </authorList>
    </citation>
    <scope>NUCLEOTIDE SEQUENCE [LARGE SCALE GENOMIC DNA]</scope>
    <source>
        <strain evidence="13 14">CGMCC 1.6134</strain>
    </source>
</reference>
<keyword evidence="14" id="KW-1185">Reference proteome</keyword>
<dbReference type="RefSeq" id="WP_245736921.1">
    <property type="nucleotide sequence ID" value="NZ_FOTY01000010.1"/>
</dbReference>
<dbReference type="EC" id="3.4.-.-" evidence="11"/>
<dbReference type="Pfam" id="PF13367">
    <property type="entry name" value="PrsW-protease"/>
    <property type="match status" value="1"/>
</dbReference>
<dbReference type="PANTHER" id="PTHR36844">
    <property type="entry name" value="PROTEASE PRSW"/>
    <property type="match status" value="1"/>
</dbReference>
<protein>
    <recommendedName>
        <fullName evidence="3 11">Protease PrsW</fullName>
        <ecNumber evidence="11">3.4.-.-</ecNumber>
    </recommendedName>
    <alternativeName>
        <fullName evidence="10 11">Protease responsible for activating sigma-W</fullName>
    </alternativeName>
</protein>
<dbReference type="GO" id="GO:0006508">
    <property type="term" value="P:proteolysis"/>
    <property type="evidence" value="ECO:0007669"/>
    <property type="project" value="UniProtKB-KW"/>
</dbReference>
<dbReference type="AlphaFoldDB" id="A0A1I4M5K4"/>
<gene>
    <name evidence="13" type="ORF">SAMN04488054_11053</name>
</gene>
<evidence type="ECO:0000256" key="5">
    <source>
        <dbReference type="ARBA" id="ARBA00022670"/>
    </source>
</evidence>
<dbReference type="GO" id="GO:0005886">
    <property type="term" value="C:plasma membrane"/>
    <property type="evidence" value="ECO:0007669"/>
    <property type="project" value="UniProtKB-SubCell"/>
</dbReference>
<dbReference type="GO" id="GO:0008233">
    <property type="term" value="F:peptidase activity"/>
    <property type="evidence" value="ECO:0007669"/>
    <property type="project" value="UniProtKB-KW"/>
</dbReference>
<feature type="transmembrane region" description="Helical" evidence="12">
    <location>
        <begin position="193"/>
        <end position="209"/>
    </location>
</feature>
<dbReference type="PIRSF" id="PIRSF016933">
    <property type="entry name" value="PrsW"/>
    <property type="match status" value="1"/>
</dbReference>
<evidence type="ECO:0000256" key="9">
    <source>
        <dbReference type="ARBA" id="ARBA00023136"/>
    </source>
</evidence>
<evidence type="ECO:0000256" key="1">
    <source>
        <dbReference type="ARBA" id="ARBA00004651"/>
    </source>
</evidence>
<dbReference type="InterPro" id="IPR026898">
    <property type="entry name" value="PrsW"/>
</dbReference>
<proteinExistence type="inferred from homology"/>
<evidence type="ECO:0000256" key="12">
    <source>
        <dbReference type="SAM" id="Phobius"/>
    </source>
</evidence>
<keyword evidence="8 12" id="KW-1133">Transmembrane helix</keyword>
<dbReference type="STRING" id="266892.SAMN04488054_11053"/>
<evidence type="ECO:0000256" key="6">
    <source>
        <dbReference type="ARBA" id="ARBA00022692"/>
    </source>
</evidence>
<dbReference type="InterPro" id="IPR023596">
    <property type="entry name" value="Peptidase_PrsW_arch/bac"/>
</dbReference>
<organism evidence="13 14">
    <name type="scientific">Salibacterium qingdaonense</name>
    <dbReference type="NCBI Taxonomy" id="266892"/>
    <lineage>
        <taxon>Bacteria</taxon>
        <taxon>Bacillati</taxon>
        <taxon>Bacillota</taxon>
        <taxon>Bacilli</taxon>
        <taxon>Bacillales</taxon>
        <taxon>Bacillaceae</taxon>
    </lineage>
</organism>
<dbReference type="EMBL" id="FOTY01000010">
    <property type="protein sequence ID" value="SFL98436.1"/>
    <property type="molecule type" value="Genomic_DNA"/>
</dbReference>
<evidence type="ECO:0000256" key="3">
    <source>
        <dbReference type="ARBA" id="ARBA00018997"/>
    </source>
</evidence>
<comment type="subcellular location">
    <subcellularLocation>
        <location evidence="1">Cell membrane</location>
        <topology evidence="1">Multi-pass membrane protein</topology>
    </subcellularLocation>
</comment>
<sequence>MKAKVIALITAALAPAIALLSYFYLRNEYESNTLIQVIRAFVIGALLVFPIMVLQYALEAESLLTRDWVKAFGSAAAMEEFFKWFLLYFAVYRFVPFQTRYDGILYGAALSLGFASAENIMYLMALGIDSAIGRAFLPVSSHALFGVVMGYYMGSAKKQGNRRHLVWMLLSIIVPIALHGLYDYILLTIHENVVYIIIPFMFFLWWFALSRTKKADGKTA</sequence>
<evidence type="ECO:0000313" key="14">
    <source>
        <dbReference type="Proteomes" id="UP000199668"/>
    </source>
</evidence>
<evidence type="ECO:0000256" key="11">
    <source>
        <dbReference type="PIRNR" id="PIRNR016933"/>
    </source>
</evidence>
<feature type="transmembrane region" description="Helical" evidence="12">
    <location>
        <begin position="70"/>
        <end position="91"/>
    </location>
</feature>
<feature type="transmembrane region" description="Helical" evidence="12">
    <location>
        <begin position="165"/>
        <end position="187"/>
    </location>
</feature>
<feature type="transmembrane region" description="Helical" evidence="12">
    <location>
        <begin position="131"/>
        <end position="153"/>
    </location>
</feature>
<accession>A0A1I4M5K4</accession>
<evidence type="ECO:0000256" key="2">
    <source>
        <dbReference type="ARBA" id="ARBA00009165"/>
    </source>
</evidence>
<comment type="similarity">
    <text evidence="2 11">Belongs to the protease PrsW family.</text>
</comment>
<dbReference type="Proteomes" id="UP000199668">
    <property type="component" value="Unassembled WGS sequence"/>
</dbReference>
<name>A0A1I4M5K4_9BACI</name>
<keyword evidence="6 12" id="KW-0812">Transmembrane</keyword>
<feature type="transmembrane region" description="Helical" evidence="12">
    <location>
        <begin position="103"/>
        <end position="125"/>
    </location>
</feature>
<evidence type="ECO:0000313" key="13">
    <source>
        <dbReference type="EMBL" id="SFL98436.1"/>
    </source>
</evidence>
<keyword evidence="7 11" id="KW-0378">Hydrolase</keyword>
<keyword evidence="9 11" id="KW-0472">Membrane</keyword>
<comment type="function">
    <text evidence="11">Involved in the degradation of specific anti-sigma factors.</text>
</comment>